<evidence type="ECO:0000256" key="8">
    <source>
        <dbReference type="ARBA" id="ARBA00022723"/>
    </source>
</evidence>
<keyword evidence="9" id="KW-0378">Hydrolase</keyword>
<dbReference type="OrthoDB" id="7554434at2759"/>
<dbReference type="PANTHER" id="PTHR22930:SF289">
    <property type="entry name" value="DDE TNP4 DOMAIN-CONTAINING PROTEIN-RELATED"/>
    <property type="match status" value="1"/>
</dbReference>
<reference evidence="14 15" key="1">
    <citation type="journal article" date="2014" name="Curr. Biol.">
        <title>The genome of the clonal raider ant Cerapachys biroi.</title>
        <authorList>
            <person name="Oxley P.R."/>
            <person name="Ji L."/>
            <person name="Fetter-Pruneda I."/>
            <person name="McKenzie S.K."/>
            <person name="Li C."/>
            <person name="Hu H."/>
            <person name="Zhang G."/>
            <person name="Kronauer D.J."/>
        </authorList>
    </citation>
    <scope>NUCLEOTIDE SEQUENCE [LARGE SCALE GENOMIC DNA]</scope>
</reference>
<dbReference type="InterPro" id="IPR045249">
    <property type="entry name" value="HARBI1-like"/>
</dbReference>
<dbReference type="GO" id="GO:0016787">
    <property type="term" value="F:hydrolase activity"/>
    <property type="evidence" value="ECO:0007669"/>
    <property type="project" value="UniProtKB-KW"/>
</dbReference>
<evidence type="ECO:0000259" key="13">
    <source>
        <dbReference type="Pfam" id="PF13359"/>
    </source>
</evidence>
<comment type="cofactor">
    <cofactor evidence="1">
        <name>a divalent metal cation</name>
        <dbReference type="ChEBI" id="CHEBI:60240"/>
    </cofactor>
</comment>
<gene>
    <name evidence="14" type="ORF">X777_04809</name>
</gene>
<keyword evidence="6" id="KW-0963">Cytoplasm</keyword>
<keyword evidence="15" id="KW-1185">Reference proteome</keyword>
<evidence type="ECO:0000256" key="7">
    <source>
        <dbReference type="ARBA" id="ARBA00022722"/>
    </source>
</evidence>
<dbReference type="Proteomes" id="UP000053097">
    <property type="component" value="Unassembled WGS sequence"/>
</dbReference>
<dbReference type="GO" id="GO:0005737">
    <property type="term" value="C:cytoplasm"/>
    <property type="evidence" value="ECO:0007669"/>
    <property type="project" value="UniProtKB-SubCell"/>
</dbReference>
<dbReference type="Pfam" id="PF13359">
    <property type="entry name" value="DDE_Tnp_4"/>
    <property type="match status" value="1"/>
</dbReference>
<sequence length="221" mass="25196">VSQSIVSRSISEICILITRHLMPQYIKFPTTPVEKRNAKEKFFQKWNIKGILGAIDGTHVEIIAPSVNDLEHPPYAYINRKGKHSINVMLICDADNIIVGINARYPGSVHDAAIWQISEIRNYLRTCYYNGDHALFLLGDSGYGQEPWLLTPYANFEDGSPEEQYNIIHKSARNVIERTNGILKSRFRCLSRHRVLNYHPAKAAYIIYSCSVLHNIAIKAK</sequence>
<accession>A0A026WI59</accession>
<dbReference type="InterPro" id="IPR026103">
    <property type="entry name" value="HARBI1_animal"/>
</dbReference>
<evidence type="ECO:0000256" key="12">
    <source>
        <dbReference type="ARBA" id="ARBA00045850"/>
    </source>
</evidence>
<dbReference type="GO" id="GO:0046872">
    <property type="term" value="F:metal ion binding"/>
    <property type="evidence" value="ECO:0007669"/>
    <property type="project" value="UniProtKB-KW"/>
</dbReference>
<evidence type="ECO:0000313" key="15">
    <source>
        <dbReference type="Proteomes" id="UP000053097"/>
    </source>
</evidence>
<comment type="similarity">
    <text evidence="4">Belongs to the HARBI1 family.</text>
</comment>
<feature type="domain" description="DDE Tnp4" evidence="13">
    <location>
        <begin position="55"/>
        <end position="215"/>
    </location>
</feature>
<dbReference type="GO" id="GO:0005634">
    <property type="term" value="C:nucleus"/>
    <property type="evidence" value="ECO:0007669"/>
    <property type="project" value="UniProtKB-SubCell"/>
</dbReference>
<dbReference type="InterPro" id="IPR027806">
    <property type="entry name" value="HARBI1_dom"/>
</dbReference>
<evidence type="ECO:0000256" key="3">
    <source>
        <dbReference type="ARBA" id="ARBA00004496"/>
    </source>
</evidence>
<evidence type="ECO:0000313" key="14">
    <source>
        <dbReference type="EMBL" id="EZA55356.1"/>
    </source>
</evidence>
<evidence type="ECO:0000256" key="5">
    <source>
        <dbReference type="ARBA" id="ARBA00015519"/>
    </source>
</evidence>
<keyword evidence="7" id="KW-0540">Nuclease</keyword>
<dbReference type="AlphaFoldDB" id="A0A026WI59"/>
<evidence type="ECO:0000256" key="11">
    <source>
        <dbReference type="ARBA" id="ARBA00030126"/>
    </source>
</evidence>
<dbReference type="GO" id="GO:0004518">
    <property type="term" value="F:nuclease activity"/>
    <property type="evidence" value="ECO:0007669"/>
    <property type="project" value="UniProtKB-KW"/>
</dbReference>
<evidence type="ECO:0000256" key="9">
    <source>
        <dbReference type="ARBA" id="ARBA00022801"/>
    </source>
</evidence>
<dbReference type="PRINTS" id="PR02086">
    <property type="entry name" value="PUTNUCHARBI1"/>
</dbReference>
<evidence type="ECO:0000256" key="10">
    <source>
        <dbReference type="ARBA" id="ARBA00023242"/>
    </source>
</evidence>
<dbReference type="EMBL" id="KK107209">
    <property type="protein sequence ID" value="EZA55356.1"/>
    <property type="molecule type" value="Genomic_DNA"/>
</dbReference>
<feature type="non-terminal residue" evidence="14">
    <location>
        <position position="1"/>
    </location>
</feature>
<dbReference type="OMA" id="ICPRWIS"/>
<comment type="subcellular location">
    <subcellularLocation>
        <location evidence="3">Cytoplasm</location>
    </subcellularLocation>
    <subcellularLocation>
        <location evidence="2">Nucleus</location>
    </subcellularLocation>
</comment>
<keyword evidence="10" id="KW-0539">Nucleus</keyword>
<keyword evidence="8" id="KW-0479">Metal-binding</keyword>
<evidence type="ECO:0000256" key="1">
    <source>
        <dbReference type="ARBA" id="ARBA00001968"/>
    </source>
</evidence>
<comment type="function">
    <text evidence="12">Transposase-derived protein that may have nuclease activity. Does not have transposase activity.</text>
</comment>
<organism evidence="14 15">
    <name type="scientific">Ooceraea biroi</name>
    <name type="common">Clonal raider ant</name>
    <name type="synonym">Cerapachys biroi</name>
    <dbReference type="NCBI Taxonomy" id="2015173"/>
    <lineage>
        <taxon>Eukaryota</taxon>
        <taxon>Metazoa</taxon>
        <taxon>Ecdysozoa</taxon>
        <taxon>Arthropoda</taxon>
        <taxon>Hexapoda</taxon>
        <taxon>Insecta</taxon>
        <taxon>Pterygota</taxon>
        <taxon>Neoptera</taxon>
        <taxon>Endopterygota</taxon>
        <taxon>Hymenoptera</taxon>
        <taxon>Apocrita</taxon>
        <taxon>Aculeata</taxon>
        <taxon>Formicoidea</taxon>
        <taxon>Formicidae</taxon>
        <taxon>Dorylinae</taxon>
        <taxon>Ooceraea</taxon>
    </lineage>
</organism>
<evidence type="ECO:0000256" key="4">
    <source>
        <dbReference type="ARBA" id="ARBA00006958"/>
    </source>
</evidence>
<dbReference type="PANTHER" id="PTHR22930">
    <property type="match status" value="1"/>
</dbReference>
<proteinExistence type="inferred from homology"/>
<evidence type="ECO:0000256" key="2">
    <source>
        <dbReference type="ARBA" id="ARBA00004123"/>
    </source>
</evidence>
<name>A0A026WI59_OOCBI</name>
<protein>
    <recommendedName>
        <fullName evidence="5">Putative nuclease HARBI1</fullName>
    </recommendedName>
    <alternativeName>
        <fullName evidence="11">Harbinger transposase-derived nuclease</fullName>
    </alternativeName>
</protein>
<evidence type="ECO:0000256" key="6">
    <source>
        <dbReference type="ARBA" id="ARBA00022490"/>
    </source>
</evidence>